<name>A0A6H5H6C3_9HEMI</name>
<organism evidence="2 3">
    <name type="scientific">Nesidiocoris tenuis</name>
    <dbReference type="NCBI Taxonomy" id="355587"/>
    <lineage>
        <taxon>Eukaryota</taxon>
        <taxon>Metazoa</taxon>
        <taxon>Ecdysozoa</taxon>
        <taxon>Arthropoda</taxon>
        <taxon>Hexapoda</taxon>
        <taxon>Insecta</taxon>
        <taxon>Pterygota</taxon>
        <taxon>Neoptera</taxon>
        <taxon>Paraneoptera</taxon>
        <taxon>Hemiptera</taxon>
        <taxon>Heteroptera</taxon>
        <taxon>Panheteroptera</taxon>
        <taxon>Cimicomorpha</taxon>
        <taxon>Miridae</taxon>
        <taxon>Dicyphina</taxon>
        <taxon>Nesidiocoris</taxon>
    </lineage>
</organism>
<evidence type="ECO:0000256" key="1">
    <source>
        <dbReference type="SAM" id="MobiDB-lite"/>
    </source>
</evidence>
<protein>
    <submittedName>
        <fullName evidence="2">Uncharacterized protein</fullName>
    </submittedName>
</protein>
<sequence>MVDFVQQSIRSAFKNSTLTKHRYSRVIIRVDHIDYIGLHVVQHGPDSGHIFRDRGGFGQPFQAKSVQRRYALDAPLLHLRRIVLHKRPILNWKAPECKANPSEAAMETDKSNLTKSFVIVPIKRRAATRSLEATEDESFPKKGTEDDVMRCAHERQLRTGNNLYRIGRSNARVMRRLSLVTLITTIIRHISRLRLFLIACDETSNAGKGESYDHMGLKNADFRLQMTSGALGIMVPTGKETPITPAKPTPKPIYHKTPPPAAPVVEYTEENPEPPPLDPSYVPVTYKYINALIAHGHYYDTYIVGKLPIMHILLRMPERIRNQAKAGKSKCT</sequence>
<gene>
    <name evidence="2" type="ORF">NTEN_LOCUS16569</name>
</gene>
<feature type="compositionally biased region" description="Pro residues" evidence="1">
    <location>
        <begin position="245"/>
        <end position="256"/>
    </location>
</feature>
<reference evidence="2 3" key="1">
    <citation type="submission" date="2020-02" db="EMBL/GenBank/DDBJ databases">
        <authorList>
            <person name="Ferguson B K."/>
        </authorList>
    </citation>
    <scope>NUCLEOTIDE SEQUENCE [LARGE SCALE GENOMIC DNA]</scope>
</reference>
<accession>A0A6H5H6C3</accession>
<feature type="region of interest" description="Disordered" evidence="1">
    <location>
        <begin position="237"/>
        <end position="256"/>
    </location>
</feature>
<dbReference type="OrthoDB" id="6600486at2759"/>
<keyword evidence="3" id="KW-1185">Reference proteome</keyword>
<dbReference type="Proteomes" id="UP000479000">
    <property type="component" value="Unassembled WGS sequence"/>
</dbReference>
<dbReference type="AlphaFoldDB" id="A0A6H5H6C3"/>
<evidence type="ECO:0000313" key="2">
    <source>
        <dbReference type="EMBL" id="CAB0011658.1"/>
    </source>
</evidence>
<dbReference type="EMBL" id="CADCXU010024245">
    <property type="protein sequence ID" value="CAB0011658.1"/>
    <property type="molecule type" value="Genomic_DNA"/>
</dbReference>
<proteinExistence type="predicted"/>
<evidence type="ECO:0000313" key="3">
    <source>
        <dbReference type="Proteomes" id="UP000479000"/>
    </source>
</evidence>